<accession>A0A1G2FWT9</accession>
<name>A0A1G2FWT9_9BACT</name>
<comment type="caution">
    <text evidence="1">The sequence shown here is derived from an EMBL/GenBank/DDBJ whole genome shotgun (WGS) entry which is preliminary data.</text>
</comment>
<protein>
    <submittedName>
        <fullName evidence="1">Uncharacterized protein</fullName>
    </submittedName>
</protein>
<dbReference type="Proteomes" id="UP000177126">
    <property type="component" value="Unassembled WGS sequence"/>
</dbReference>
<dbReference type="InterPro" id="IPR043722">
    <property type="entry name" value="DUF5663"/>
</dbReference>
<evidence type="ECO:0000313" key="2">
    <source>
        <dbReference type="Proteomes" id="UP000177126"/>
    </source>
</evidence>
<organism evidence="1 2">
    <name type="scientific">Candidatus Portnoybacteria bacterium RIFCSPLOWO2_02_FULL_39_11</name>
    <dbReference type="NCBI Taxonomy" id="1802001"/>
    <lineage>
        <taxon>Bacteria</taxon>
        <taxon>Candidatus Portnoyibacteriota</taxon>
    </lineage>
</organism>
<proteinExistence type="predicted"/>
<sequence length="101" mass="11464">MPTQIEQDILKELGIDSLPPERQEEVLTAMTEAVLKRIILRLVETLADEKRTQLEEVGHSGDSAKISQFLADNIPNYEELVREEAVKFKKDMQIMVDGLLA</sequence>
<dbReference type="EMBL" id="MHNF01000003">
    <property type="protein sequence ID" value="OGZ42182.1"/>
    <property type="molecule type" value="Genomic_DNA"/>
</dbReference>
<evidence type="ECO:0000313" key="1">
    <source>
        <dbReference type="EMBL" id="OGZ42182.1"/>
    </source>
</evidence>
<dbReference type="Pfam" id="PF18908">
    <property type="entry name" value="DUF5663"/>
    <property type="match status" value="1"/>
</dbReference>
<gene>
    <name evidence="1" type="ORF">A3B04_00930</name>
</gene>
<dbReference type="AlphaFoldDB" id="A0A1G2FWT9"/>
<reference evidence="1 2" key="1">
    <citation type="journal article" date="2016" name="Nat. Commun.">
        <title>Thousands of microbial genomes shed light on interconnected biogeochemical processes in an aquifer system.</title>
        <authorList>
            <person name="Anantharaman K."/>
            <person name="Brown C.T."/>
            <person name="Hug L.A."/>
            <person name="Sharon I."/>
            <person name="Castelle C.J."/>
            <person name="Probst A.J."/>
            <person name="Thomas B.C."/>
            <person name="Singh A."/>
            <person name="Wilkins M.J."/>
            <person name="Karaoz U."/>
            <person name="Brodie E.L."/>
            <person name="Williams K.H."/>
            <person name="Hubbard S.S."/>
            <person name="Banfield J.F."/>
        </authorList>
    </citation>
    <scope>NUCLEOTIDE SEQUENCE [LARGE SCALE GENOMIC DNA]</scope>
</reference>